<feature type="domain" description="Acyl-CoA dehydrogenase/oxidase N-terminal" evidence="8">
    <location>
        <begin position="18"/>
        <end position="119"/>
    </location>
</feature>
<dbReference type="CDD" id="cd00567">
    <property type="entry name" value="ACAD"/>
    <property type="match status" value="1"/>
</dbReference>
<dbReference type="InterPro" id="IPR036250">
    <property type="entry name" value="AcylCo_DH-like_C"/>
</dbReference>
<comment type="cofactor">
    <cofactor evidence="1 5">
        <name>FAD</name>
        <dbReference type="ChEBI" id="CHEBI:57692"/>
    </cofactor>
</comment>
<protein>
    <submittedName>
        <fullName evidence="9">Acyl-CoA dehydrogenase family protein</fullName>
        <ecNumber evidence="9">1.-.-.-</ecNumber>
    </submittedName>
</protein>
<evidence type="ECO:0000256" key="1">
    <source>
        <dbReference type="ARBA" id="ARBA00001974"/>
    </source>
</evidence>
<dbReference type="Gene3D" id="2.40.110.10">
    <property type="entry name" value="Butyryl-CoA Dehydrogenase, subunit A, domain 2"/>
    <property type="match status" value="1"/>
</dbReference>
<dbReference type="RefSeq" id="WP_108955797.1">
    <property type="nucleotide sequence ID" value="NZ_BEVZ01000006.1"/>
</dbReference>
<dbReference type="InterPro" id="IPR037069">
    <property type="entry name" value="AcylCoA_DH/ox_N_sf"/>
</dbReference>
<dbReference type="SUPFAM" id="SSF47203">
    <property type="entry name" value="Acyl-CoA dehydrogenase C-terminal domain-like"/>
    <property type="match status" value="1"/>
</dbReference>
<evidence type="ECO:0000256" key="5">
    <source>
        <dbReference type="RuleBase" id="RU362125"/>
    </source>
</evidence>
<evidence type="ECO:0000313" key="10">
    <source>
        <dbReference type="Proteomes" id="UP001550850"/>
    </source>
</evidence>
<dbReference type="PANTHER" id="PTHR43884:SF12">
    <property type="entry name" value="ISOVALERYL-COA DEHYDROGENASE, MITOCHONDRIAL-RELATED"/>
    <property type="match status" value="1"/>
</dbReference>
<evidence type="ECO:0000259" key="8">
    <source>
        <dbReference type="Pfam" id="PF02771"/>
    </source>
</evidence>
<dbReference type="Gene3D" id="1.10.540.10">
    <property type="entry name" value="Acyl-CoA dehydrogenase/oxidase, N-terminal domain"/>
    <property type="match status" value="1"/>
</dbReference>
<evidence type="ECO:0000259" key="7">
    <source>
        <dbReference type="Pfam" id="PF02770"/>
    </source>
</evidence>
<dbReference type="EMBL" id="JBEZUR010000009">
    <property type="protein sequence ID" value="MEU3554359.1"/>
    <property type="molecule type" value="Genomic_DNA"/>
</dbReference>
<sequence>MPATTEARDGTGPSPLVAAAAELAATARIPAGQWDTDGRVPSDVLRTVARTGLLAADQPARYGGRDLTPGELGEVAAHLGGVCSALRGLLTVQSMVAAALLRWGTRAQRAQWLPNLADGTLTAGFAATEDGAGSALGEVSTVIEESGNQLRVTGRKKWVTFGQSADVLLVLGRQEGKLTTVLVETDRLGVRREPVTGQLGMRAAGIAHITLDAVRVPADHRIAPPGAGLSHVAATALDHGRYTVAWGCVGMAEACLADAAGHAAARFQAGVPIGHHHSVAALLARTAVRAAAARELAALAGRARTAGPGRGITETVMAKYAAADACAAAGRDAVQILGAAGCAPDSRAGRHYRDAKIMQIIEGAQEVTEAHIADQLLRRFGAVG</sequence>
<dbReference type="Proteomes" id="UP001550850">
    <property type="component" value="Unassembled WGS sequence"/>
</dbReference>
<evidence type="ECO:0000256" key="2">
    <source>
        <dbReference type="ARBA" id="ARBA00009347"/>
    </source>
</evidence>
<evidence type="ECO:0000256" key="4">
    <source>
        <dbReference type="ARBA" id="ARBA00022827"/>
    </source>
</evidence>
<organism evidence="9 10">
    <name type="scientific">Streptomyces fragilis</name>
    <dbReference type="NCBI Taxonomy" id="67301"/>
    <lineage>
        <taxon>Bacteria</taxon>
        <taxon>Bacillati</taxon>
        <taxon>Actinomycetota</taxon>
        <taxon>Actinomycetes</taxon>
        <taxon>Kitasatosporales</taxon>
        <taxon>Streptomycetaceae</taxon>
        <taxon>Streptomyces</taxon>
    </lineage>
</organism>
<dbReference type="Pfam" id="PF00441">
    <property type="entry name" value="Acyl-CoA_dh_1"/>
    <property type="match status" value="1"/>
</dbReference>
<feature type="domain" description="Acyl-CoA dehydrogenase/oxidase C-terminal" evidence="6">
    <location>
        <begin position="231"/>
        <end position="377"/>
    </location>
</feature>
<dbReference type="InterPro" id="IPR009075">
    <property type="entry name" value="AcylCo_DH/oxidase_C"/>
</dbReference>
<dbReference type="PANTHER" id="PTHR43884">
    <property type="entry name" value="ACYL-COA DEHYDROGENASE"/>
    <property type="match status" value="1"/>
</dbReference>
<dbReference type="InterPro" id="IPR013786">
    <property type="entry name" value="AcylCoA_DH/ox_N"/>
</dbReference>
<dbReference type="InterPro" id="IPR006091">
    <property type="entry name" value="Acyl-CoA_Oxase/DH_mid-dom"/>
</dbReference>
<proteinExistence type="inferred from homology"/>
<dbReference type="EC" id="1.-.-.-" evidence="9"/>
<keyword evidence="10" id="KW-1185">Reference proteome</keyword>
<dbReference type="Pfam" id="PF02770">
    <property type="entry name" value="Acyl-CoA_dh_M"/>
    <property type="match status" value="1"/>
</dbReference>
<keyword evidence="4 5" id="KW-0274">FAD</keyword>
<keyword evidence="3 5" id="KW-0285">Flavoprotein</keyword>
<dbReference type="InterPro" id="IPR009100">
    <property type="entry name" value="AcylCoA_DH/oxidase_NM_dom_sf"/>
</dbReference>
<dbReference type="Pfam" id="PF02771">
    <property type="entry name" value="Acyl-CoA_dh_N"/>
    <property type="match status" value="1"/>
</dbReference>
<reference evidence="9 10" key="1">
    <citation type="submission" date="2024-06" db="EMBL/GenBank/DDBJ databases">
        <title>The Natural Products Discovery Center: Release of the First 8490 Sequenced Strains for Exploring Actinobacteria Biosynthetic Diversity.</title>
        <authorList>
            <person name="Kalkreuter E."/>
            <person name="Kautsar S.A."/>
            <person name="Yang D."/>
            <person name="Bader C.D."/>
            <person name="Teijaro C.N."/>
            <person name="Fluegel L."/>
            <person name="Davis C.M."/>
            <person name="Simpson J.R."/>
            <person name="Lauterbach L."/>
            <person name="Steele A.D."/>
            <person name="Gui C."/>
            <person name="Meng S."/>
            <person name="Li G."/>
            <person name="Viehrig K."/>
            <person name="Ye F."/>
            <person name="Su P."/>
            <person name="Kiefer A.F."/>
            <person name="Nichols A."/>
            <person name="Cepeda A.J."/>
            <person name="Yan W."/>
            <person name="Fan B."/>
            <person name="Jiang Y."/>
            <person name="Adhikari A."/>
            <person name="Zheng C.-J."/>
            <person name="Schuster L."/>
            <person name="Cowan T.M."/>
            <person name="Smanski M.J."/>
            <person name="Chevrette M.G."/>
            <person name="De Carvalho L.P.S."/>
            <person name="Shen B."/>
        </authorList>
    </citation>
    <scope>NUCLEOTIDE SEQUENCE [LARGE SCALE GENOMIC DNA]</scope>
    <source>
        <strain evidence="9 10">NPDC038104</strain>
    </source>
</reference>
<comment type="caution">
    <text evidence="9">The sequence shown here is derived from an EMBL/GenBank/DDBJ whole genome shotgun (WGS) entry which is preliminary data.</text>
</comment>
<dbReference type="PIRSF" id="PIRSF016578">
    <property type="entry name" value="HsaA"/>
    <property type="match status" value="1"/>
</dbReference>
<evidence type="ECO:0000259" key="6">
    <source>
        <dbReference type="Pfam" id="PF00441"/>
    </source>
</evidence>
<evidence type="ECO:0000256" key="3">
    <source>
        <dbReference type="ARBA" id="ARBA00022630"/>
    </source>
</evidence>
<evidence type="ECO:0000313" key="9">
    <source>
        <dbReference type="EMBL" id="MEU3554359.1"/>
    </source>
</evidence>
<gene>
    <name evidence="9" type="ORF">AB0E65_09065</name>
</gene>
<dbReference type="SUPFAM" id="SSF56645">
    <property type="entry name" value="Acyl-CoA dehydrogenase NM domain-like"/>
    <property type="match status" value="1"/>
</dbReference>
<comment type="similarity">
    <text evidence="2 5">Belongs to the acyl-CoA dehydrogenase family.</text>
</comment>
<name>A0ABV2YF61_9ACTN</name>
<accession>A0ABV2YF61</accession>
<dbReference type="InterPro" id="IPR046373">
    <property type="entry name" value="Acyl-CoA_Oxase/DH_mid-dom_sf"/>
</dbReference>
<dbReference type="GO" id="GO:0016491">
    <property type="term" value="F:oxidoreductase activity"/>
    <property type="evidence" value="ECO:0007669"/>
    <property type="project" value="UniProtKB-KW"/>
</dbReference>
<dbReference type="Gene3D" id="1.20.140.10">
    <property type="entry name" value="Butyryl-CoA Dehydrogenase, subunit A, domain 3"/>
    <property type="match status" value="1"/>
</dbReference>
<feature type="domain" description="Acyl-CoA oxidase/dehydrogenase middle" evidence="7">
    <location>
        <begin position="124"/>
        <end position="214"/>
    </location>
</feature>
<keyword evidence="5 9" id="KW-0560">Oxidoreductase</keyword>